<dbReference type="GO" id="GO:0005634">
    <property type="term" value="C:nucleus"/>
    <property type="evidence" value="ECO:0007669"/>
    <property type="project" value="UniProtKB-SubCell"/>
</dbReference>
<feature type="domain" description="BHLH" evidence="5">
    <location>
        <begin position="145"/>
        <end position="172"/>
    </location>
</feature>
<evidence type="ECO:0000256" key="2">
    <source>
        <dbReference type="ARBA" id="ARBA00023015"/>
    </source>
</evidence>
<evidence type="ECO:0000313" key="6">
    <source>
        <dbReference type="EMBL" id="KAK7244244.1"/>
    </source>
</evidence>
<dbReference type="GO" id="GO:0046983">
    <property type="term" value="F:protein dimerization activity"/>
    <property type="evidence" value="ECO:0007669"/>
    <property type="project" value="InterPro"/>
</dbReference>
<dbReference type="InterPro" id="IPR036638">
    <property type="entry name" value="HLH_DNA-bd_sf"/>
</dbReference>
<keyword evidence="4" id="KW-0539">Nucleus</keyword>
<keyword evidence="3" id="KW-0804">Transcription</keyword>
<dbReference type="InterPro" id="IPR045895">
    <property type="entry name" value="bHLH91-like"/>
</dbReference>
<dbReference type="PANTHER" id="PTHR46834">
    <property type="entry name" value="TRANSCRIPTION FACTOR BHLH91"/>
    <property type="match status" value="1"/>
</dbReference>
<comment type="caution">
    <text evidence="6">The sequence shown here is derived from an EMBL/GenBank/DDBJ whole genome shotgun (WGS) entry which is preliminary data.</text>
</comment>
<comment type="subcellular location">
    <subcellularLocation>
        <location evidence="1">Nucleus</location>
    </subcellularLocation>
</comment>
<evidence type="ECO:0000259" key="5">
    <source>
        <dbReference type="Pfam" id="PF00010"/>
    </source>
</evidence>
<keyword evidence="7" id="KW-1185">Reference proteome</keyword>
<evidence type="ECO:0000313" key="7">
    <source>
        <dbReference type="Proteomes" id="UP001372338"/>
    </source>
</evidence>
<evidence type="ECO:0000256" key="4">
    <source>
        <dbReference type="ARBA" id="ARBA00023242"/>
    </source>
</evidence>
<dbReference type="PANTHER" id="PTHR46834:SF1">
    <property type="entry name" value="TRANSCRIPTION FACTOR BHLH10"/>
    <property type="match status" value="1"/>
</dbReference>
<reference evidence="6 7" key="1">
    <citation type="submission" date="2024-01" db="EMBL/GenBank/DDBJ databases">
        <title>The genomes of 5 underutilized Papilionoideae crops provide insights into root nodulation and disease resistanc.</title>
        <authorList>
            <person name="Yuan L."/>
        </authorList>
    </citation>
    <scope>NUCLEOTIDE SEQUENCE [LARGE SCALE GENOMIC DNA]</scope>
    <source>
        <strain evidence="6">ZHUSHIDOU_FW_LH</strain>
        <tissue evidence="6">Leaf</tissue>
    </source>
</reference>
<dbReference type="GO" id="GO:0006355">
    <property type="term" value="P:regulation of DNA-templated transcription"/>
    <property type="evidence" value="ECO:0007669"/>
    <property type="project" value="InterPro"/>
</dbReference>
<sequence length="211" mass="24675">MFHMLLVTLVDRGTLEYWKLDYRCWKLDDLESWISDQKQSVSVSQSLCGSSSSFFLSHFFSFYAHLNPNSGCDKTAIDGADFKEHYFQVLNHTTITMRELENMKRAWFWEKRNRNEAGRRGALAFEEYQPVAAFVAKGKKGKDVKHFAYEKQRRDQWNGKYDVLRSMIPNPTKVDMLVNIAASCSTERLEFPSYYLNLLLFFTAALLFLDV</sequence>
<accession>A0AAN9HPA9</accession>
<dbReference type="Pfam" id="PF00010">
    <property type="entry name" value="HLH"/>
    <property type="match status" value="1"/>
</dbReference>
<organism evidence="6 7">
    <name type="scientific">Crotalaria pallida</name>
    <name type="common">Smooth rattlebox</name>
    <name type="synonym">Crotalaria striata</name>
    <dbReference type="NCBI Taxonomy" id="3830"/>
    <lineage>
        <taxon>Eukaryota</taxon>
        <taxon>Viridiplantae</taxon>
        <taxon>Streptophyta</taxon>
        <taxon>Embryophyta</taxon>
        <taxon>Tracheophyta</taxon>
        <taxon>Spermatophyta</taxon>
        <taxon>Magnoliopsida</taxon>
        <taxon>eudicotyledons</taxon>
        <taxon>Gunneridae</taxon>
        <taxon>Pentapetalae</taxon>
        <taxon>rosids</taxon>
        <taxon>fabids</taxon>
        <taxon>Fabales</taxon>
        <taxon>Fabaceae</taxon>
        <taxon>Papilionoideae</taxon>
        <taxon>50 kb inversion clade</taxon>
        <taxon>genistoids sensu lato</taxon>
        <taxon>core genistoids</taxon>
        <taxon>Crotalarieae</taxon>
        <taxon>Crotalaria</taxon>
    </lineage>
</organism>
<name>A0AAN9HPA9_CROPI</name>
<dbReference type="GO" id="GO:0048658">
    <property type="term" value="P:anther wall tapetum development"/>
    <property type="evidence" value="ECO:0007669"/>
    <property type="project" value="InterPro"/>
</dbReference>
<dbReference type="AlphaFoldDB" id="A0AAN9HPA9"/>
<dbReference type="SUPFAM" id="SSF47459">
    <property type="entry name" value="HLH, helix-loop-helix DNA-binding domain"/>
    <property type="match status" value="1"/>
</dbReference>
<evidence type="ECO:0000256" key="1">
    <source>
        <dbReference type="ARBA" id="ARBA00004123"/>
    </source>
</evidence>
<dbReference type="EMBL" id="JAYWIO010000008">
    <property type="protein sequence ID" value="KAK7244244.1"/>
    <property type="molecule type" value="Genomic_DNA"/>
</dbReference>
<dbReference type="InterPro" id="IPR011598">
    <property type="entry name" value="bHLH_dom"/>
</dbReference>
<keyword evidence="2" id="KW-0805">Transcription regulation</keyword>
<evidence type="ECO:0000256" key="3">
    <source>
        <dbReference type="ARBA" id="ARBA00023163"/>
    </source>
</evidence>
<gene>
    <name evidence="6" type="ORF">RIF29_39063</name>
</gene>
<proteinExistence type="predicted"/>
<dbReference type="Proteomes" id="UP001372338">
    <property type="component" value="Unassembled WGS sequence"/>
</dbReference>
<protein>
    <recommendedName>
        <fullName evidence="5">BHLH domain-containing protein</fullName>
    </recommendedName>
</protein>